<accession>A0ABV6NHE3</accession>
<dbReference type="Gene3D" id="3.30.530.20">
    <property type="match status" value="1"/>
</dbReference>
<comment type="caution">
    <text evidence="1">The sequence shown here is derived from an EMBL/GenBank/DDBJ whole genome shotgun (WGS) entry which is preliminary data.</text>
</comment>
<organism evidence="1 2">
    <name type="scientific">Halalkalibacter alkalisediminis</name>
    <dbReference type="NCBI Taxonomy" id="935616"/>
    <lineage>
        <taxon>Bacteria</taxon>
        <taxon>Bacillati</taxon>
        <taxon>Bacillota</taxon>
        <taxon>Bacilli</taxon>
        <taxon>Bacillales</taxon>
        <taxon>Bacillaceae</taxon>
        <taxon>Halalkalibacter</taxon>
    </lineage>
</organism>
<dbReference type="Pfam" id="PF10604">
    <property type="entry name" value="Polyketide_cyc2"/>
    <property type="match status" value="1"/>
</dbReference>
<keyword evidence="2" id="KW-1185">Reference proteome</keyword>
<sequence>MKKWTKEIEINAPIEQVWKLLDGSLDDMQKIMPQVVEHRPIKLMEEGVGSIFRQRYKEGKRIEEYDVETLVYLNTPDEKKLKVVFTLANMFEITALYELNKMNPNTTTFKYTVTNRPLKWFVKLFLIFATDKVVVDFLERVKDAAEIQSNEAEKVILGPK</sequence>
<dbReference type="CDD" id="cd07812">
    <property type="entry name" value="SRPBCC"/>
    <property type="match status" value="1"/>
</dbReference>
<protein>
    <submittedName>
        <fullName evidence="1">SRPBCC family protein</fullName>
    </submittedName>
</protein>
<dbReference type="EMBL" id="JBHLTR010000017">
    <property type="protein sequence ID" value="MFC0560190.1"/>
    <property type="molecule type" value="Genomic_DNA"/>
</dbReference>
<dbReference type="InterPro" id="IPR019587">
    <property type="entry name" value="Polyketide_cyclase/dehydratase"/>
</dbReference>
<dbReference type="SUPFAM" id="SSF55961">
    <property type="entry name" value="Bet v1-like"/>
    <property type="match status" value="1"/>
</dbReference>
<gene>
    <name evidence="1" type="ORF">ACFFH4_14200</name>
</gene>
<evidence type="ECO:0000313" key="2">
    <source>
        <dbReference type="Proteomes" id="UP001589833"/>
    </source>
</evidence>
<name>A0ABV6NHE3_9BACI</name>
<evidence type="ECO:0000313" key="1">
    <source>
        <dbReference type="EMBL" id="MFC0560190.1"/>
    </source>
</evidence>
<dbReference type="RefSeq" id="WP_273840357.1">
    <property type="nucleotide sequence ID" value="NZ_JAQQWT010000002.1"/>
</dbReference>
<proteinExistence type="predicted"/>
<dbReference type="InterPro" id="IPR023393">
    <property type="entry name" value="START-like_dom_sf"/>
</dbReference>
<reference evidence="1 2" key="1">
    <citation type="submission" date="2024-09" db="EMBL/GenBank/DDBJ databases">
        <authorList>
            <person name="Sun Q."/>
            <person name="Mori K."/>
        </authorList>
    </citation>
    <scope>NUCLEOTIDE SEQUENCE [LARGE SCALE GENOMIC DNA]</scope>
    <source>
        <strain evidence="1 2">NCAIM B.02301</strain>
    </source>
</reference>
<dbReference type="Proteomes" id="UP001589833">
    <property type="component" value="Unassembled WGS sequence"/>
</dbReference>